<accession>A0A7U2FJ19</accession>
<dbReference type="EMBL" id="CP069038">
    <property type="protein sequence ID" value="QRD03851.1"/>
    <property type="molecule type" value="Genomic_DNA"/>
</dbReference>
<dbReference type="Proteomes" id="UP000663193">
    <property type="component" value="Chromosome 16"/>
</dbReference>
<keyword evidence="2" id="KW-1185">Reference proteome</keyword>
<protein>
    <submittedName>
        <fullName evidence="1">Uncharacterized protein</fullName>
    </submittedName>
</protein>
<name>A0A7U2FJ19_PHANO</name>
<proteinExistence type="predicted"/>
<dbReference type="AlphaFoldDB" id="A0A7U2FJ19"/>
<reference evidence="2" key="1">
    <citation type="journal article" date="2021" name="BMC Genomics">
        <title>Chromosome-level genome assembly and manually-curated proteome of model necrotroph Parastagonospora nodorum Sn15 reveals a genome-wide trove of candidate effector homologs, and redundancy of virulence-related functions within an accessory chromosome.</title>
        <authorList>
            <person name="Bertazzoni S."/>
            <person name="Jones D.A.B."/>
            <person name="Phan H.T."/>
            <person name="Tan K.-C."/>
            <person name="Hane J.K."/>
        </authorList>
    </citation>
    <scope>NUCLEOTIDE SEQUENCE [LARGE SCALE GENOMIC DNA]</scope>
    <source>
        <strain evidence="2">SN15 / ATCC MYA-4574 / FGSC 10173)</strain>
    </source>
</reference>
<gene>
    <name evidence="1" type="ORF">JI435_420360</name>
</gene>
<sequence length="116" mass="13322">MAGKMMNVNFSNQVESSYIGPSMAQSRCLCVLQLCRIIMTVLNPIVIPARPRRLLVQTLYRVLDMSFITTLCYLDLPIHLAPQTFSFVIVYVSGWEKTAIASSLTKNWYITFYLQY</sequence>
<evidence type="ECO:0000313" key="1">
    <source>
        <dbReference type="EMBL" id="QRD03851.1"/>
    </source>
</evidence>
<organism evidence="1 2">
    <name type="scientific">Phaeosphaeria nodorum (strain SN15 / ATCC MYA-4574 / FGSC 10173)</name>
    <name type="common">Glume blotch fungus</name>
    <name type="synonym">Parastagonospora nodorum</name>
    <dbReference type="NCBI Taxonomy" id="321614"/>
    <lineage>
        <taxon>Eukaryota</taxon>
        <taxon>Fungi</taxon>
        <taxon>Dikarya</taxon>
        <taxon>Ascomycota</taxon>
        <taxon>Pezizomycotina</taxon>
        <taxon>Dothideomycetes</taxon>
        <taxon>Pleosporomycetidae</taxon>
        <taxon>Pleosporales</taxon>
        <taxon>Pleosporineae</taxon>
        <taxon>Phaeosphaeriaceae</taxon>
        <taxon>Parastagonospora</taxon>
    </lineage>
</organism>
<dbReference type="VEuPathDB" id="FungiDB:JI435_420360"/>
<evidence type="ECO:0000313" key="2">
    <source>
        <dbReference type="Proteomes" id="UP000663193"/>
    </source>
</evidence>